<dbReference type="SUPFAM" id="SSF47203">
    <property type="entry name" value="Acyl-CoA dehydrogenase C-terminal domain-like"/>
    <property type="match status" value="1"/>
</dbReference>
<feature type="domain" description="Acyl-CoA dehydrogenase C-terminal" evidence="16">
    <location>
        <begin position="255"/>
        <end position="387"/>
    </location>
</feature>
<keyword evidence="3" id="KW-0288">FMN</keyword>
<protein>
    <recommendedName>
        <fullName evidence="10">Dibenzothiophene monooxygenase</fullName>
        <ecNumber evidence="9">1.14.14.21</ecNumber>
    </recommendedName>
</protein>
<evidence type="ECO:0000256" key="6">
    <source>
        <dbReference type="ARBA" id="ARBA00023033"/>
    </source>
</evidence>
<dbReference type="InterPro" id="IPR013786">
    <property type="entry name" value="AcylCoA_DH/ox_N"/>
</dbReference>
<keyword evidence="5 17" id="KW-0560">Oxidoreductase</keyword>
<dbReference type="SUPFAM" id="SSF56645">
    <property type="entry name" value="Acyl-CoA dehydrogenase NM domain-like"/>
    <property type="match status" value="1"/>
</dbReference>
<dbReference type="InterPro" id="IPR046373">
    <property type="entry name" value="Acyl-CoA_Oxase/DH_mid-dom_sf"/>
</dbReference>
<reference evidence="17 18" key="1">
    <citation type="submission" date="2024-07" db="EMBL/GenBank/DDBJ databases">
        <authorList>
            <person name="Ren Q."/>
        </authorList>
    </citation>
    <scope>NUCLEOTIDE SEQUENCE [LARGE SCALE GENOMIC DNA]</scope>
    <source>
        <strain evidence="17 18">REN37</strain>
    </source>
</reference>
<keyword evidence="4" id="KW-0547">Nucleotide-binding</keyword>
<evidence type="ECO:0000256" key="3">
    <source>
        <dbReference type="ARBA" id="ARBA00022643"/>
    </source>
</evidence>
<dbReference type="InterPro" id="IPR009100">
    <property type="entry name" value="AcylCoA_DH/oxidase_NM_dom_sf"/>
</dbReference>
<comment type="subcellular location">
    <subcellularLocation>
        <location evidence="1">Cytoplasm</location>
    </subcellularLocation>
</comment>
<evidence type="ECO:0000313" key="18">
    <source>
        <dbReference type="Proteomes" id="UP001562065"/>
    </source>
</evidence>
<keyword evidence="2" id="KW-0285">Flavoprotein</keyword>
<dbReference type="EC" id="1.14.14.21" evidence="9"/>
<evidence type="ECO:0000256" key="10">
    <source>
        <dbReference type="ARBA" id="ARBA00034345"/>
    </source>
</evidence>
<comment type="similarity">
    <text evidence="8">Belongs to the DszC flavin monooxygenase family.</text>
</comment>
<accession>A0ABV4AJ28</accession>
<evidence type="ECO:0000256" key="1">
    <source>
        <dbReference type="ARBA" id="ARBA00004496"/>
    </source>
</evidence>
<gene>
    <name evidence="17" type="ORF">AB5I84_05820</name>
</gene>
<comment type="pathway">
    <text evidence="7">Sulfur metabolism; dibenzothiophene degradation.</text>
</comment>
<dbReference type="Gene3D" id="1.20.140.10">
    <property type="entry name" value="Butyryl-CoA Dehydrogenase, subunit A, domain 3"/>
    <property type="match status" value="1"/>
</dbReference>
<dbReference type="Gene3D" id="1.10.540.10">
    <property type="entry name" value="Acyl-CoA dehydrogenase/oxidase, N-terminal domain"/>
    <property type="match status" value="1"/>
</dbReference>
<evidence type="ECO:0000256" key="2">
    <source>
        <dbReference type="ARBA" id="ARBA00022630"/>
    </source>
</evidence>
<comment type="caution">
    <text evidence="17">The sequence shown here is derived from an EMBL/GenBank/DDBJ whole genome shotgun (WGS) entry which is preliminary data.</text>
</comment>
<dbReference type="RefSeq" id="WP_369454915.1">
    <property type="nucleotide sequence ID" value="NZ_JBGCUO010000001.1"/>
</dbReference>
<dbReference type="Proteomes" id="UP001562065">
    <property type="component" value="Unassembled WGS sequence"/>
</dbReference>
<dbReference type="InterPro" id="IPR023922">
    <property type="entry name" value="S04_starv_induced_SfnB"/>
</dbReference>
<comment type="catalytic activity">
    <reaction evidence="13">
        <text>dibenzothiophene + 2 FMNH2 + 2 O2 = dibenzothiophene 5,5-dioxide + 2 FMN + 2 H2O + 2 H(+)</text>
        <dbReference type="Rhea" id="RHEA:49072"/>
        <dbReference type="ChEBI" id="CHEBI:15377"/>
        <dbReference type="ChEBI" id="CHEBI:15378"/>
        <dbReference type="ChEBI" id="CHEBI:15379"/>
        <dbReference type="ChEBI" id="CHEBI:23681"/>
        <dbReference type="ChEBI" id="CHEBI:57618"/>
        <dbReference type="ChEBI" id="CHEBI:58210"/>
        <dbReference type="ChEBI" id="CHEBI:90356"/>
        <dbReference type="EC" id="1.14.14.21"/>
    </reaction>
</comment>
<dbReference type="InterPro" id="IPR036250">
    <property type="entry name" value="AcylCo_DH-like_C"/>
</dbReference>
<evidence type="ECO:0000256" key="8">
    <source>
        <dbReference type="ARBA" id="ARBA00034317"/>
    </source>
</evidence>
<keyword evidence="18" id="KW-1185">Reference proteome</keyword>
<comment type="catalytic activity">
    <reaction evidence="11">
        <text>dibenzothiophene + FMNH2 + O2 = dibenzothiophene 5-oxide + FMN + H2O + H(+)</text>
        <dbReference type="Rhea" id="RHEA:49076"/>
        <dbReference type="ChEBI" id="CHEBI:15377"/>
        <dbReference type="ChEBI" id="CHEBI:15378"/>
        <dbReference type="ChEBI" id="CHEBI:15379"/>
        <dbReference type="ChEBI" id="CHEBI:23681"/>
        <dbReference type="ChEBI" id="CHEBI:23683"/>
        <dbReference type="ChEBI" id="CHEBI:57618"/>
        <dbReference type="ChEBI" id="CHEBI:58210"/>
    </reaction>
</comment>
<dbReference type="PIRSF" id="PIRSF016578">
    <property type="entry name" value="HsaA"/>
    <property type="match status" value="1"/>
</dbReference>
<evidence type="ECO:0000256" key="13">
    <source>
        <dbReference type="ARBA" id="ARBA00049456"/>
    </source>
</evidence>
<dbReference type="Pfam" id="PF02770">
    <property type="entry name" value="Acyl-CoA_dh_M"/>
    <property type="match status" value="1"/>
</dbReference>
<dbReference type="PANTHER" id="PTHR43884:SF12">
    <property type="entry name" value="ISOVALERYL-COA DEHYDROGENASE, MITOCHONDRIAL-RELATED"/>
    <property type="match status" value="1"/>
</dbReference>
<name>A0ABV4AJ28_9GAMM</name>
<dbReference type="Gene3D" id="2.40.110.10">
    <property type="entry name" value="Butyryl-CoA Dehydrogenase, subunit A, domain 2"/>
    <property type="match status" value="1"/>
</dbReference>
<proteinExistence type="inferred from homology"/>
<evidence type="ECO:0000313" key="17">
    <source>
        <dbReference type="EMBL" id="MEY1661665.1"/>
    </source>
</evidence>
<organism evidence="17 18">
    <name type="scientific">Isoalcanivorax beigongshangi</name>
    <dbReference type="NCBI Taxonomy" id="3238810"/>
    <lineage>
        <taxon>Bacteria</taxon>
        <taxon>Pseudomonadati</taxon>
        <taxon>Pseudomonadota</taxon>
        <taxon>Gammaproteobacteria</taxon>
        <taxon>Oceanospirillales</taxon>
        <taxon>Alcanivoracaceae</taxon>
        <taxon>Isoalcanivorax</taxon>
    </lineage>
</organism>
<dbReference type="InterPro" id="IPR037069">
    <property type="entry name" value="AcylCoA_DH/ox_N_sf"/>
</dbReference>
<evidence type="ECO:0000256" key="12">
    <source>
        <dbReference type="ARBA" id="ARBA00048445"/>
    </source>
</evidence>
<evidence type="ECO:0000259" key="16">
    <source>
        <dbReference type="Pfam" id="PF08028"/>
    </source>
</evidence>
<dbReference type="NCBIfam" id="TIGR04022">
    <property type="entry name" value="sulfur_SfnB"/>
    <property type="match status" value="1"/>
</dbReference>
<dbReference type="Pfam" id="PF02771">
    <property type="entry name" value="Acyl-CoA_dh_N"/>
    <property type="match status" value="1"/>
</dbReference>
<evidence type="ECO:0000256" key="4">
    <source>
        <dbReference type="ARBA" id="ARBA00022741"/>
    </source>
</evidence>
<evidence type="ECO:0000256" key="5">
    <source>
        <dbReference type="ARBA" id="ARBA00023002"/>
    </source>
</evidence>
<feature type="domain" description="Acyl-CoA dehydrogenase/oxidase N-terminal" evidence="15">
    <location>
        <begin position="36"/>
        <end position="128"/>
    </location>
</feature>
<evidence type="ECO:0000256" key="9">
    <source>
        <dbReference type="ARBA" id="ARBA00034328"/>
    </source>
</evidence>
<dbReference type="GO" id="GO:0016491">
    <property type="term" value="F:oxidoreductase activity"/>
    <property type="evidence" value="ECO:0007669"/>
    <property type="project" value="UniProtKB-KW"/>
</dbReference>
<evidence type="ECO:0000259" key="15">
    <source>
        <dbReference type="Pfam" id="PF02771"/>
    </source>
</evidence>
<evidence type="ECO:0000259" key="14">
    <source>
        <dbReference type="Pfam" id="PF02770"/>
    </source>
</evidence>
<dbReference type="EMBL" id="JBGCUO010000001">
    <property type="protein sequence ID" value="MEY1661665.1"/>
    <property type="molecule type" value="Genomic_DNA"/>
</dbReference>
<dbReference type="PANTHER" id="PTHR43884">
    <property type="entry name" value="ACYL-COA DEHYDROGENASE"/>
    <property type="match status" value="1"/>
</dbReference>
<comment type="catalytic activity">
    <reaction evidence="12">
        <text>dibenzothiophene 5-oxide + FMNH2 + O2 = dibenzothiophene 5,5-dioxide + FMN + H2O + H(+)</text>
        <dbReference type="Rhea" id="RHEA:49080"/>
        <dbReference type="ChEBI" id="CHEBI:15377"/>
        <dbReference type="ChEBI" id="CHEBI:15378"/>
        <dbReference type="ChEBI" id="CHEBI:15379"/>
        <dbReference type="ChEBI" id="CHEBI:23683"/>
        <dbReference type="ChEBI" id="CHEBI:57618"/>
        <dbReference type="ChEBI" id="CHEBI:58210"/>
        <dbReference type="ChEBI" id="CHEBI:90356"/>
    </reaction>
</comment>
<sequence>MSLSSIAEPEQLVLSQPARPATRVASEADAVAAATALAAEFRRGAVARDRERRLPIEELYAYSQSGLWAITVPRQYGGLGASHRTVAQVFKLIAAADGSLGQLPQNHFVILAHLALDASPAQQRFFFDLALSGARFGNAFSERGGKHVADFKTLITAADDGGHVVNGEKFFSTGALLAHWIPIVTVDSDGRPHLAVVPRDTPGLTVINDWSGFGQRTTASGTVRLEQVRVPAAQVVPIWKAFDRPTAAGAISQFIQAAIDAGLARGALDDTLDYVRRHTRPWIDSGLEKATDDPYLLQQIGDIHIRLRAAEAVLDLAADAIDHALLHPDQHNVAQASLLTAEAKVLTTEVALLASNRLFELAGARATLEEHGLDRHWRNARVHTLHDPVRWKYHIVGNHVVNGVAPPQHPWS</sequence>
<evidence type="ECO:0000256" key="11">
    <source>
        <dbReference type="ARBA" id="ARBA00047859"/>
    </source>
</evidence>
<evidence type="ECO:0000256" key="7">
    <source>
        <dbReference type="ARBA" id="ARBA00034307"/>
    </source>
</evidence>
<dbReference type="Pfam" id="PF08028">
    <property type="entry name" value="Acyl-CoA_dh_2"/>
    <property type="match status" value="1"/>
</dbReference>
<keyword evidence="6" id="KW-0503">Monooxygenase</keyword>
<dbReference type="InterPro" id="IPR013107">
    <property type="entry name" value="Acyl-CoA_DH_C"/>
</dbReference>
<dbReference type="InterPro" id="IPR006091">
    <property type="entry name" value="Acyl-CoA_Oxase/DH_mid-dom"/>
</dbReference>
<feature type="domain" description="Acyl-CoA oxidase/dehydrogenase middle" evidence="14">
    <location>
        <begin position="143"/>
        <end position="228"/>
    </location>
</feature>